<dbReference type="InterPro" id="IPR002698">
    <property type="entry name" value="FTHF_cligase"/>
</dbReference>
<dbReference type="UniPathway" id="UPA00392"/>
<protein>
    <recommendedName>
        <fullName evidence="5 17">Epoxyqueuosine reductase QueH</fullName>
        <ecNumber evidence="4 17">1.17.99.6</ecNumber>
    </recommendedName>
    <alternativeName>
        <fullName evidence="15 17">Queuosine biosynthesis protein QueH</fullName>
    </alternativeName>
</protein>
<comment type="pathway">
    <text evidence="2 17">tRNA modification; tRNA-queuosine biosynthesis.</text>
</comment>
<evidence type="ECO:0000313" key="19">
    <source>
        <dbReference type="EMBL" id="PSJ30861.1"/>
    </source>
</evidence>
<feature type="binding site" evidence="17">
    <location>
        <position position="30"/>
    </location>
    <ligand>
        <name>[4Fe-4S] cluster</name>
        <dbReference type="ChEBI" id="CHEBI:49883"/>
    </ligand>
</feature>
<dbReference type="InterPro" id="IPR024185">
    <property type="entry name" value="FTHF_cligase-like_sf"/>
</dbReference>
<dbReference type="GO" id="GO:0046872">
    <property type="term" value="F:metal ion binding"/>
    <property type="evidence" value="ECO:0007669"/>
    <property type="project" value="UniProtKB-KW"/>
</dbReference>
<evidence type="ECO:0000313" key="20">
    <source>
        <dbReference type="Proteomes" id="UP000241434"/>
    </source>
</evidence>
<dbReference type="InterPro" id="IPR003828">
    <property type="entry name" value="QueH"/>
</dbReference>
<evidence type="ECO:0000256" key="8">
    <source>
        <dbReference type="ARBA" id="ARBA00022723"/>
    </source>
</evidence>
<evidence type="ECO:0000256" key="10">
    <source>
        <dbReference type="ARBA" id="ARBA00023002"/>
    </source>
</evidence>
<feature type="binding site" evidence="17">
    <location>
        <position position="29"/>
    </location>
    <ligand>
        <name>[4Fe-4S] cluster</name>
        <dbReference type="ChEBI" id="CHEBI:49883"/>
    </ligand>
</feature>
<evidence type="ECO:0000256" key="2">
    <source>
        <dbReference type="ARBA" id="ARBA00004691"/>
    </source>
</evidence>
<evidence type="ECO:0000256" key="16">
    <source>
        <dbReference type="ARBA" id="ARBA00047415"/>
    </source>
</evidence>
<comment type="similarity">
    <text evidence="3 17">Belongs to the QueH family.</text>
</comment>
<evidence type="ECO:0000256" key="7">
    <source>
        <dbReference type="ARBA" id="ARBA00022694"/>
    </source>
</evidence>
<sequence length="396" mass="46118">MKINYQKELEKIIKDIDEEKVPSLMLHSCCGPCSSYCLEYLSEYFEITVFYYNPNIYPSEEYDFRVEEQKKIIELTKAKNPIHMIEGKYEVEKFYEMAKGLEDIAEGGSRCHKCYEMRLKEAAKIGKENGFDYFTTTLSISPHKNSQVLNKIAEKVGKEIGIAHLPSDFKKNNGYKRSCDITREYGMYRQDYCGCEFSKKETEERNLKKDKENLRKEMIELAENLDENYMKSSDEKIIEGLLKSEEYINSKNIFCYVGKRPEINTSIFIEKAIKDGKTLAVPYCVDDKIMKAYKIESIDDLRVGKYNILEPDPDKSKEIDKEDLDLIVVPCCSVDMDGNRLGFGKGYYDRFLESIKAEKILLIREKQIAKKIAVSKYDVKIEKIITEKGFYKILSD</sequence>
<dbReference type="PROSITE" id="PS00018">
    <property type="entry name" value="EF_HAND_1"/>
    <property type="match status" value="1"/>
</dbReference>
<evidence type="ECO:0000256" key="15">
    <source>
        <dbReference type="ARBA" id="ARBA00031446"/>
    </source>
</evidence>
<dbReference type="RefSeq" id="WP_106777353.1">
    <property type="nucleotide sequence ID" value="NZ_JYGE01000007.1"/>
</dbReference>
<comment type="catalytic activity">
    <reaction evidence="16 17">
        <text>epoxyqueuosine(34) in tRNA + AH2 = queuosine(34) in tRNA + A + H2O</text>
        <dbReference type="Rhea" id="RHEA:32159"/>
        <dbReference type="Rhea" id="RHEA-COMP:18571"/>
        <dbReference type="Rhea" id="RHEA-COMP:18582"/>
        <dbReference type="ChEBI" id="CHEBI:13193"/>
        <dbReference type="ChEBI" id="CHEBI:15377"/>
        <dbReference type="ChEBI" id="CHEBI:17499"/>
        <dbReference type="ChEBI" id="CHEBI:194431"/>
        <dbReference type="ChEBI" id="CHEBI:194443"/>
        <dbReference type="EC" id="1.17.99.6"/>
    </reaction>
</comment>
<keyword evidence="20" id="KW-1185">Reference proteome</keyword>
<keyword evidence="11 17" id="KW-0408">Iron</keyword>
<dbReference type="Proteomes" id="UP000241434">
    <property type="component" value="Unassembled WGS sequence"/>
</dbReference>
<keyword evidence="13 17" id="KW-1015">Disulfide bond</keyword>
<dbReference type="SUPFAM" id="SSF100950">
    <property type="entry name" value="NagB/RpiA/CoA transferase-like"/>
    <property type="match status" value="1"/>
</dbReference>
<dbReference type="NCBIfam" id="TIGR02727">
    <property type="entry name" value="MTHFS_bact"/>
    <property type="match status" value="1"/>
</dbReference>
<accession>A0A2P7PYS0</accession>
<keyword evidence="8 17" id="KW-0479">Metal-binding</keyword>
<dbReference type="GO" id="GO:0051539">
    <property type="term" value="F:4 iron, 4 sulfur cluster binding"/>
    <property type="evidence" value="ECO:0007669"/>
    <property type="project" value="UniProtKB-UniRule"/>
</dbReference>
<dbReference type="GO" id="GO:0008616">
    <property type="term" value="P:tRNA queuosine(34) biosynthetic process"/>
    <property type="evidence" value="ECO:0007669"/>
    <property type="project" value="UniProtKB-UniRule"/>
</dbReference>
<evidence type="ECO:0000256" key="17">
    <source>
        <dbReference type="HAMAP-Rule" id="MF_02089"/>
    </source>
</evidence>
<keyword evidence="6 17" id="KW-0004">4Fe-4S</keyword>
<name>A0A2P7PYS0_9FIRM</name>
<dbReference type="OrthoDB" id="9801938at2"/>
<keyword evidence="12 17" id="KW-0411">Iron-sulfur</keyword>
<keyword evidence="18" id="KW-0175">Coiled coil</keyword>
<keyword evidence="14 17" id="KW-0676">Redox-active center</keyword>
<reference evidence="19" key="1">
    <citation type="thesis" date="2015" institute="Rutgers" country="The State University of New Jersey, 14 College Farm Rd., New Brunswick, NJ, USA">
        <title>Ammonia toxicity in bacteria and its implications for treatment of and resource recovery from highly nitrogenous organic wastes.</title>
        <authorList>
            <person name="Luther A.K."/>
        </authorList>
    </citation>
    <scope>NUCLEOTIDE SEQUENCE</scope>
    <source>
        <strain evidence="19">RT-10B</strain>
    </source>
</reference>
<dbReference type="EC" id="1.17.99.6" evidence="4 17"/>
<evidence type="ECO:0000256" key="5">
    <source>
        <dbReference type="ARBA" id="ARBA00016895"/>
    </source>
</evidence>
<evidence type="ECO:0000256" key="1">
    <source>
        <dbReference type="ARBA" id="ARBA00002268"/>
    </source>
</evidence>
<evidence type="ECO:0000256" key="14">
    <source>
        <dbReference type="ARBA" id="ARBA00023284"/>
    </source>
</evidence>
<feature type="coiled-coil region" evidence="18">
    <location>
        <begin position="197"/>
        <end position="231"/>
    </location>
</feature>
<evidence type="ECO:0000256" key="3">
    <source>
        <dbReference type="ARBA" id="ARBA00008207"/>
    </source>
</evidence>
<comment type="caution">
    <text evidence="19">The sequence shown here is derived from an EMBL/GenBank/DDBJ whole genome shotgun (WGS) entry which is preliminary data.</text>
</comment>
<proteinExistence type="inferred from homology"/>
<keyword evidence="10 17" id="KW-0560">Oxidoreductase</keyword>
<evidence type="ECO:0000256" key="4">
    <source>
        <dbReference type="ARBA" id="ARBA00012622"/>
    </source>
</evidence>
<evidence type="ECO:0000256" key="6">
    <source>
        <dbReference type="ARBA" id="ARBA00022485"/>
    </source>
</evidence>
<feature type="binding site" evidence="17">
    <location>
        <position position="111"/>
    </location>
    <ligand>
        <name>[4Fe-4S] cluster</name>
        <dbReference type="ChEBI" id="CHEBI:49883"/>
    </ligand>
</feature>
<gene>
    <name evidence="17" type="primary">queH</name>
    <name evidence="19" type="ORF">UF10_08340</name>
</gene>
<evidence type="ECO:0000256" key="9">
    <source>
        <dbReference type="ARBA" id="ARBA00022785"/>
    </source>
</evidence>
<dbReference type="PANTHER" id="PTHR36701">
    <property type="entry name" value="EPOXYQUEUOSINE REDUCTASE QUEH"/>
    <property type="match status" value="1"/>
</dbReference>
<dbReference type="Pfam" id="PF02677">
    <property type="entry name" value="QueH"/>
    <property type="match status" value="1"/>
</dbReference>
<feature type="binding site" evidence="17">
    <location>
        <position position="114"/>
    </location>
    <ligand>
        <name>[4Fe-4S] cluster</name>
        <dbReference type="ChEBI" id="CHEBI:49883"/>
    </ligand>
</feature>
<dbReference type="Gene3D" id="3.40.50.10420">
    <property type="entry name" value="NagB/RpiA/CoA transferase-like"/>
    <property type="match status" value="1"/>
</dbReference>
<evidence type="ECO:0000256" key="11">
    <source>
        <dbReference type="ARBA" id="ARBA00023004"/>
    </source>
</evidence>
<dbReference type="HAMAP" id="MF_02089">
    <property type="entry name" value="QueH"/>
    <property type="match status" value="1"/>
</dbReference>
<dbReference type="PANTHER" id="PTHR36701:SF1">
    <property type="entry name" value="EPOXYQUEUOSINE REDUCTASE QUEH"/>
    <property type="match status" value="1"/>
</dbReference>
<dbReference type="EMBL" id="JYGE01000007">
    <property type="protein sequence ID" value="PSJ30861.1"/>
    <property type="molecule type" value="Genomic_DNA"/>
</dbReference>
<dbReference type="InterPro" id="IPR018247">
    <property type="entry name" value="EF_Hand_1_Ca_BS"/>
</dbReference>
<dbReference type="GO" id="GO:0052693">
    <property type="term" value="F:epoxyqueuosine reductase activity"/>
    <property type="evidence" value="ECO:0007669"/>
    <property type="project" value="UniProtKB-UniRule"/>
</dbReference>
<evidence type="ECO:0000256" key="18">
    <source>
        <dbReference type="SAM" id="Coils"/>
    </source>
</evidence>
<evidence type="ECO:0000256" key="12">
    <source>
        <dbReference type="ARBA" id="ARBA00023014"/>
    </source>
</evidence>
<dbReference type="AlphaFoldDB" id="A0A2P7PYS0"/>
<dbReference type="InterPro" id="IPR037171">
    <property type="entry name" value="NagB/RpiA_transferase-like"/>
</dbReference>
<dbReference type="Pfam" id="PF01812">
    <property type="entry name" value="5-FTHF_cyc-lig"/>
    <property type="match status" value="1"/>
</dbReference>
<comment type="function">
    <text evidence="1 17">Catalyzes the conversion of epoxyqueuosine (oQ) to queuosine (Q), which is a hypermodified base found in the wobble positions of tRNA(Asp), tRNA(Asn), tRNA(His) and tRNA(Tyr).</text>
</comment>
<feature type="disulfide bond" description="Redox-active" evidence="17">
    <location>
        <begin position="193"/>
        <end position="195"/>
    </location>
</feature>
<keyword evidence="9 17" id="KW-0671">Queuosine biosynthesis</keyword>
<organism evidence="19 20">
    <name type="scientific">Peptostreptococcus russellii</name>
    <dbReference type="NCBI Taxonomy" id="215200"/>
    <lineage>
        <taxon>Bacteria</taxon>
        <taxon>Bacillati</taxon>
        <taxon>Bacillota</taxon>
        <taxon>Clostridia</taxon>
        <taxon>Peptostreptococcales</taxon>
        <taxon>Peptostreptococcaceae</taxon>
        <taxon>Peptostreptococcus</taxon>
    </lineage>
</organism>
<keyword evidence="7 17" id="KW-0819">tRNA processing</keyword>
<evidence type="ECO:0000256" key="13">
    <source>
        <dbReference type="ARBA" id="ARBA00023157"/>
    </source>
</evidence>